<feature type="region of interest" description="Disordered" evidence="1">
    <location>
        <begin position="53"/>
        <end position="76"/>
    </location>
</feature>
<organism evidence="2 3">
    <name type="scientific">Protopolystoma xenopodis</name>
    <dbReference type="NCBI Taxonomy" id="117903"/>
    <lineage>
        <taxon>Eukaryota</taxon>
        <taxon>Metazoa</taxon>
        <taxon>Spiralia</taxon>
        <taxon>Lophotrochozoa</taxon>
        <taxon>Platyhelminthes</taxon>
        <taxon>Monogenea</taxon>
        <taxon>Polyopisthocotylea</taxon>
        <taxon>Polystomatidea</taxon>
        <taxon>Polystomatidae</taxon>
        <taxon>Protopolystoma</taxon>
    </lineage>
</organism>
<protein>
    <submittedName>
        <fullName evidence="2">Uncharacterized protein</fullName>
    </submittedName>
</protein>
<accession>A0A3S5AZ68</accession>
<sequence length="105" mass="11561">MRHGNSHRASKVNDARANRFDQSTWRFYSKSGTTSTGLCSGSRLMSCPFALPSKPPPSSCSHGLGRSLSLKPSSSHPSVRPTHLCLLSRVPCLTIKWWQHLTPSN</sequence>
<evidence type="ECO:0000256" key="1">
    <source>
        <dbReference type="SAM" id="MobiDB-lite"/>
    </source>
</evidence>
<evidence type="ECO:0000313" key="2">
    <source>
        <dbReference type="EMBL" id="VEL35906.1"/>
    </source>
</evidence>
<name>A0A3S5AZ68_9PLAT</name>
<dbReference type="AlphaFoldDB" id="A0A3S5AZ68"/>
<comment type="caution">
    <text evidence="2">The sequence shown here is derived from an EMBL/GenBank/DDBJ whole genome shotgun (WGS) entry which is preliminary data.</text>
</comment>
<dbReference type="EMBL" id="CAAALY010250957">
    <property type="protein sequence ID" value="VEL35906.1"/>
    <property type="molecule type" value="Genomic_DNA"/>
</dbReference>
<proteinExistence type="predicted"/>
<reference evidence="2" key="1">
    <citation type="submission" date="2018-11" db="EMBL/GenBank/DDBJ databases">
        <authorList>
            <consortium name="Pathogen Informatics"/>
        </authorList>
    </citation>
    <scope>NUCLEOTIDE SEQUENCE</scope>
</reference>
<evidence type="ECO:0000313" key="3">
    <source>
        <dbReference type="Proteomes" id="UP000784294"/>
    </source>
</evidence>
<gene>
    <name evidence="2" type="ORF">PXEA_LOCUS29346</name>
</gene>
<dbReference type="Proteomes" id="UP000784294">
    <property type="component" value="Unassembled WGS sequence"/>
</dbReference>
<keyword evidence="3" id="KW-1185">Reference proteome</keyword>
<feature type="compositionally biased region" description="Low complexity" evidence="1">
    <location>
        <begin position="67"/>
        <end position="76"/>
    </location>
</feature>